<sequence length="48" mass="5759">MSKWIKEVPPKSAMSHIMLEKAEVSTSKREYEVHHEQMNKKKYLQRVS</sequence>
<accession>A0A150L6D4</accession>
<reference evidence="1 2" key="1">
    <citation type="submission" date="2016-01" db="EMBL/GenBank/DDBJ databases">
        <title>Genome Sequences of Twelve Sporeforming Bacillus Species Isolated from Foods.</title>
        <authorList>
            <person name="Berendsen E.M."/>
            <person name="Wells-Bennik M.H."/>
            <person name="Krawcyk A.O."/>
            <person name="De Jong A."/>
            <person name="Holsappel S."/>
            <person name="Eijlander R.T."/>
            <person name="Kuipers O.P."/>
        </authorList>
    </citation>
    <scope>NUCLEOTIDE SEQUENCE [LARGE SCALE GENOMIC DNA]</scope>
    <source>
        <strain evidence="1 2">B4102</strain>
    </source>
</reference>
<organism evidence="1 2">
    <name type="scientific">Heyndrickxia sporothermodurans</name>
    <dbReference type="NCBI Taxonomy" id="46224"/>
    <lineage>
        <taxon>Bacteria</taxon>
        <taxon>Bacillati</taxon>
        <taxon>Bacillota</taxon>
        <taxon>Bacilli</taxon>
        <taxon>Bacillales</taxon>
        <taxon>Bacillaceae</taxon>
        <taxon>Heyndrickxia</taxon>
    </lineage>
</organism>
<dbReference type="PATRIC" id="fig|46224.3.peg.2722"/>
<dbReference type="Proteomes" id="UP000075666">
    <property type="component" value="Unassembled WGS sequence"/>
</dbReference>
<evidence type="ECO:0000313" key="1">
    <source>
        <dbReference type="EMBL" id="KYD07868.1"/>
    </source>
</evidence>
<name>A0A150L6D4_9BACI</name>
<dbReference type="EMBL" id="LQYN01000039">
    <property type="protein sequence ID" value="KYD07868.1"/>
    <property type="molecule type" value="Genomic_DNA"/>
</dbReference>
<gene>
    <name evidence="1" type="ORF">B4102_0502</name>
</gene>
<evidence type="ECO:0000313" key="2">
    <source>
        <dbReference type="Proteomes" id="UP000075666"/>
    </source>
</evidence>
<keyword evidence="2" id="KW-1185">Reference proteome</keyword>
<dbReference type="AlphaFoldDB" id="A0A150L6D4"/>
<comment type="caution">
    <text evidence="1">The sequence shown here is derived from an EMBL/GenBank/DDBJ whole genome shotgun (WGS) entry which is preliminary data.</text>
</comment>
<dbReference type="RefSeq" id="WP_160331434.1">
    <property type="nucleotide sequence ID" value="NZ_JALKTV010000017.1"/>
</dbReference>
<proteinExistence type="predicted"/>
<protein>
    <submittedName>
        <fullName evidence="1">Uncharacterized protein</fullName>
    </submittedName>
</protein>